<dbReference type="UniPathway" id="UPA00094"/>
<dbReference type="AlphaFoldDB" id="A0A327NL86"/>
<name>A0A327NL86_9BACT</name>
<dbReference type="Pfam" id="PF07977">
    <property type="entry name" value="FabA"/>
    <property type="match status" value="2"/>
</dbReference>
<dbReference type="GO" id="GO:0006633">
    <property type="term" value="P:fatty acid biosynthetic process"/>
    <property type="evidence" value="ECO:0007669"/>
    <property type="project" value="UniProtKB-UniPathway"/>
</dbReference>
<dbReference type="PANTHER" id="PTHR30272">
    <property type="entry name" value="3-HYDROXYACYL-[ACYL-CARRIER-PROTEIN] DEHYDRATASE"/>
    <property type="match status" value="1"/>
</dbReference>
<dbReference type="SUPFAM" id="SSF54637">
    <property type="entry name" value="Thioesterase/thiol ester dehydrase-isomerase"/>
    <property type="match status" value="3"/>
</dbReference>
<evidence type="ECO:0000256" key="1">
    <source>
        <dbReference type="ARBA" id="ARBA00023239"/>
    </source>
</evidence>
<dbReference type="OrthoDB" id="9786735at2"/>
<sequence>MLDRITRVDRQGGSAGLGFIEAEKDLHPDDWYFPCHFRDDEVLAGSLQAEGGSQLLRFYMLLLGMQRLTKDARFQPVLNVPQKVRCRKEVPAKVGKLLYQLDIREIGLVPEPYVIADLTILYEGQIAVFFENLGLRLQEKDQPSYQKSLLPRQEGIYVKPVDKPVLLNEFHITQLALGPVSKCFGEEYDVFEGRALSRQPNTDLQLISRILSTTGKRHVFTNKPVMVSEYDVPADAWFYKQNAAPVMPYSILMEIGLQPCGFLGAYLGTTLIFPDKDLFLRNLDGDGNLLRPVDLRGKTITNRVCLLSHTALNGTILQRYDFELSVDGQPFYQGSASFGCFTKEDLSNQIGLDRGAHVALWYKTQPADQLNRLSFKLDSLFGRMKLFRSVNPASPHLHLASDQLALLDHAIVVKEGGHYGKGYVFAQKSIQPHNWFFTCHFYTDPVMPGSLGVESMLQAMQVFVLQQGLADGLAGVSFQQAAPHKTVWKYRGQILSSDPDMNLEIHIKTIERTHESLLLTADASLWKGPLRIYAVTDLGLLVR</sequence>
<dbReference type="EMBL" id="QLII01000001">
    <property type="protein sequence ID" value="RAI75533.1"/>
    <property type="molecule type" value="Genomic_DNA"/>
</dbReference>
<dbReference type="GO" id="GO:0016829">
    <property type="term" value="F:lyase activity"/>
    <property type="evidence" value="ECO:0007669"/>
    <property type="project" value="UniProtKB-KW"/>
</dbReference>
<dbReference type="InterPro" id="IPR029069">
    <property type="entry name" value="HotDog_dom_sf"/>
</dbReference>
<evidence type="ECO:0000313" key="3">
    <source>
        <dbReference type="Proteomes" id="UP000249016"/>
    </source>
</evidence>
<keyword evidence="1" id="KW-0456">Lyase</keyword>
<comment type="caution">
    <text evidence="2">The sequence shown here is derived from an EMBL/GenBank/DDBJ whole genome shotgun (WGS) entry which is preliminary data.</text>
</comment>
<protein>
    <submittedName>
        <fullName evidence="2">Uncharacterized protein</fullName>
    </submittedName>
</protein>
<dbReference type="Gene3D" id="3.10.129.10">
    <property type="entry name" value="Hotdog Thioesterase"/>
    <property type="match status" value="3"/>
</dbReference>
<dbReference type="PANTHER" id="PTHR30272:SF8">
    <property type="entry name" value="3-HYDROXYDECANOYL-[ACYL-CARRIER-PROTEIN] DEHYDRATASE"/>
    <property type="match status" value="1"/>
</dbReference>
<dbReference type="InterPro" id="IPR013114">
    <property type="entry name" value="FabA_FabZ"/>
</dbReference>
<proteinExistence type="predicted"/>
<organism evidence="2 3">
    <name type="scientific">Spirosoma telluris</name>
    <dbReference type="NCBI Taxonomy" id="2183553"/>
    <lineage>
        <taxon>Bacteria</taxon>
        <taxon>Pseudomonadati</taxon>
        <taxon>Bacteroidota</taxon>
        <taxon>Cytophagia</taxon>
        <taxon>Cytophagales</taxon>
        <taxon>Cytophagaceae</taxon>
        <taxon>Spirosoma</taxon>
    </lineage>
</organism>
<keyword evidence="3" id="KW-1185">Reference proteome</keyword>
<reference evidence="2 3" key="1">
    <citation type="submission" date="2018-06" db="EMBL/GenBank/DDBJ databases">
        <title>Spirosoma sp. HMF3257 Genome sequencing and assembly.</title>
        <authorList>
            <person name="Kang H."/>
            <person name="Cha I."/>
            <person name="Kim H."/>
            <person name="Kang J."/>
            <person name="Joh K."/>
        </authorList>
    </citation>
    <scope>NUCLEOTIDE SEQUENCE [LARGE SCALE GENOMIC DNA]</scope>
    <source>
        <strain evidence="2 3">HMF3257</strain>
    </source>
</reference>
<accession>A0A327NL86</accession>
<dbReference type="Proteomes" id="UP000249016">
    <property type="component" value="Unassembled WGS sequence"/>
</dbReference>
<evidence type="ECO:0000313" key="2">
    <source>
        <dbReference type="EMBL" id="RAI75533.1"/>
    </source>
</evidence>
<gene>
    <name evidence="2" type="ORF">HMF3257_17625</name>
</gene>